<name>A0A6A4GV50_9AGAR</name>
<organism evidence="2 3">
    <name type="scientific">Gymnopus androsaceus JB14</name>
    <dbReference type="NCBI Taxonomy" id="1447944"/>
    <lineage>
        <taxon>Eukaryota</taxon>
        <taxon>Fungi</taxon>
        <taxon>Dikarya</taxon>
        <taxon>Basidiomycota</taxon>
        <taxon>Agaricomycotina</taxon>
        <taxon>Agaricomycetes</taxon>
        <taxon>Agaricomycetidae</taxon>
        <taxon>Agaricales</taxon>
        <taxon>Marasmiineae</taxon>
        <taxon>Omphalotaceae</taxon>
        <taxon>Gymnopus</taxon>
    </lineage>
</organism>
<evidence type="ECO:0000313" key="2">
    <source>
        <dbReference type="EMBL" id="KAE9389283.1"/>
    </source>
</evidence>
<sequence>MASIVLVTGGSGLVGKAIEYVIATEPIGSRFGKKEGETWIFAKSSEADLRDAEQALGTRWICDLYQNFVCLTSLCLVGGVYKNMKANSTFLRSNILINENILYHAHTHHVEKVISCLSTCVFPDKVDYPLDETKIHLGLPHPSNFGYSHSKRLVDIQNRAYREEFGCNFTSAIPTSVFGPNDNYDLEDAHVIPALIHRCYLAKSAAF</sequence>
<dbReference type="GO" id="GO:0050577">
    <property type="term" value="F:GDP-L-fucose synthase activity"/>
    <property type="evidence" value="ECO:0007669"/>
    <property type="project" value="TreeGrafter"/>
</dbReference>
<dbReference type="InterPro" id="IPR036291">
    <property type="entry name" value="NAD(P)-bd_dom_sf"/>
</dbReference>
<evidence type="ECO:0000313" key="3">
    <source>
        <dbReference type="Proteomes" id="UP000799118"/>
    </source>
</evidence>
<dbReference type="PANTHER" id="PTHR43238">
    <property type="entry name" value="GDP-L-FUCOSE SYNTHASE"/>
    <property type="match status" value="1"/>
</dbReference>
<reference evidence="2" key="1">
    <citation type="journal article" date="2019" name="Environ. Microbiol.">
        <title>Fungal ecological strategies reflected in gene transcription - a case study of two litter decomposers.</title>
        <authorList>
            <person name="Barbi F."/>
            <person name="Kohler A."/>
            <person name="Barry K."/>
            <person name="Baskaran P."/>
            <person name="Daum C."/>
            <person name="Fauchery L."/>
            <person name="Ihrmark K."/>
            <person name="Kuo A."/>
            <person name="LaButti K."/>
            <person name="Lipzen A."/>
            <person name="Morin E."/>
            <person name="Grigoriev I.V."/>
            <person name="Henrissat B."/>
            <person name="Lindahl B."/>
            <person name="Martin F."/>
        </authorList>
    </citation>
    <scope>NUCLEOTIDE SEQUENCE</scope>
    <source>
        <strain evidence="2">JB14</strain>
    </source>
</reference>
<dbReference type="SUPFAM" id="SSF51735">
    <property type="entry name" value="NAD(P)-binding Rossmann-fold domains"/>
    <property type="match status" value="1"/>
</dbReference>
<dbReference type="OrthoDB" id="202470at2759"/>
<dbReference type="Gene3D" id="3.90.25.10">
    <property type="entry name" value="UDP-galactose 4-epimerase, domain 1"/>
    <property type="match status" value="1"/>
</dbReference>
<gene>
    <name evidence="2" type="ORF">BT96DRAFT_1003379</name>
</gene>
<dbReference type="Proteomes" id="UP000799118">
    <property type="component" value="Unassembled WGS sequence"/>
</dbReference>
<protein>
    <submittedName>
        <fullName evidence="2">Epimerase-domain-containing protein</fullName>
    </submittedName>
</protein>
<keyword evidence="3" id="KW-1185">Reference proteome</keyword>
<dbReference type="AlphaFoldDB" id="A0A6A4GV50"/>
<proteinExistence type="predicted"/>
<feature type="domain" description="NAD-dependent epimerase/dehydratase" evidence="1">
    <location>
        <begin position="5"/>
        <end position="203"/>
    </location>
</feature>
<dbReference type="PANTHER" id="PTHR43238:SF1">
    <property type="entry name" value="GDP-L-FUCOSE SYNTHASE"/>
    <property type="match status" value="1"/>
</dbReference>
<dbReference type="Gene3D" id="3.40.50.720">
    <property type="entry name" value="NAD(P)-binding Rossmann-like Domain"/>
    <property type="match status" value="1"/>
</dbReference>
<evidence type="ECO:0000259" key="1">
    <source>
        <dbReference type="Pfam" id="PF01370"/>
    </source>
</evidence>
<accession>A0A6A4GV50</accession>
<dbReference type="EMBL" id="ML769703">
    <property type="protein sequence ID" value="KAE9389283.1"/>
    <property type="molecule type" value="Genomic_DNA"/>
</dbReference>
<dbReference type="Pfam" id="PF01370">
    <property type="entry name" value="Epimerase"/>
    <property type="match status" value="1"/>
</dbReference>
<dbReference type="InterPro" id="IPR001509">
    <property type="entry name" value="Epimerase_deHydtase"/>
</dbReference>